<dbReference type="Pfam" id="PF14226">
    <property type="entry name" value="DIOX_N"/>
    <property type="match status" value="1"/>
</dbReference>
<dbReference type="Pfam" id="PF03171">
    <property type="entry name" value="2OG-FeII_Oxy"/>
    <property type="match status" value="1"/>
</dbReference>
<dbReference type="PROSITE" id="PS51471">
    <property type="entry name" value="FE2OG_OXY"/>
    <property type="match status" value="1"/>
</dbReference>
<keyword evidence="3" id="KW-0560">Oxidoreductase</keyword>
<evidence type="ECO:0000259" key="4">
    <source>
        <dbReference type="PROSITE" id="PS51471"/>
    </source>
</evidence>
<evidence type="ECO:0000313" key="5">
    <source>
        <dbReference type="EMBL" id="KAK4284654.1"/>
    </source>
</evidence>
<sequence length="357" mass="41199">MGEVDEAFIQAPEQRPNLSIVDEAQGIPVIDLSPVHQHFENDTVSDPSAIEAVVKEIGRACKELGFFQAINHGVPLNLRNRVEDVSRRFFSQGLEEKKKVARDQTSLPGYYDSEHTRNVRDWKEGLDFLTKEPTSVPISADYDDDRTVQWTNRYPQNPPDLRGAVLEYIEEVEKLAFKLLELIALSLGLEPRRFHGYYLKDQSSFIRFNHYPACPWPHLALGVGPHKDPGALTILAPDEVEGLEVRRKSDKQWIRVKPTPQAFIINIGEVVQVWSNDEYEGAEHRVVVNSQKERYSIPFFFNPAHYTMVEPMKELINEQNPPKYKPYNFGKYLVKKKDSNFEKQNVENIQISHFRLP</sequence>
<dbReference type="FunFam" id="2.60.120.330:FF:000012">
    <property type="entry name" value="Gibberellin 20 oxidase 1"/>
    <property type="match status" value="1"/>
</dbReference>
<feature type="domain" description="Fe2OG dioxygenase" evidence="4">
    <location>
        <begin position="202"/>
        <end position="303"/>
    </location>
</feature>
<gene>
    <name evidence="5" type="ORF">QN277_001455</name>
</gene>
<dbReference type="InterPro" id="IPR026992">
    <property type="entry name" value="DIOX_N"/>
</dbReference>
<dbReference type="InterPro" id="IPR005123">
    <property type="entry name" value="Oxoglu/Fe-dep_dioxygenase_dom"/>
</dbReference>
<name>A0AAE1N8R3_9FABA</name>
<keyword evidence="2 3" id="KW-0408">Iron</keyword>
<evidence type="ECO:0000256" key="3">
    <source>
        <dbReference type="RuleBase" id="RU003682"/>
    </source>
</evidence>
<reference evidence="5" key="1">
    <citation type="submission" date="2023-10" db="EMBL/GenBank/DDBJ databases">
        <title>Chromosome-level genome of the transformable northern wattle, Acacia crassicarpa.</title>
        <authorList>
            <person name="Massaro I."/>
            <person name="Sinha N.R."/>
            <person name="Poethig S."/>
            <person name="Leichty A.R."/>
        </authorList>
    </citation>
    <scope>NUCLEOTIDE SEQUENCE</scope>
    <source>
        <strain evidence="5">Acra3RX</strain>
        <tissue evidence="5">Leaf</tissue>
    </source>
</reference>
<evidence type="ECO:0000313" key="6">
    <source>
        <dbReference type="Proteomes" id="UP001293593"/>
    </source>
</evidence>
<dbReference type="AlphaFoldDB" id="A0AAE1N8R3"/>
<comment type="similarity">
    <text evidence="3">Belongs to the iron/ascorbate-dependent oxidoreductase family.</text>
</comment>
<keyword evidence="6" id="KW-1185">Reference proteome</keyword>
<evidence type="ECO:0000256" key="2">
    <source>
        <dbReference type="ARBA" id="ARBA00023004"/>
    </source>
</evidence>
<dbReference type="Gene3D" id="2.60.120.330">
    <property type="entry name" value="B-lactam Antibiotic, Isopenicillin N Synthase, Chain"/>
    <property type="match status" value="1"/>
</dbReference>
<dbReference type="GO" id="GO:0016491">
    <property type="term" value="F:oxidoreductase activity"/>
    <property type="evidence" value="ECO:0007669"/>
    <property type="project" value="UniProtKB-KW"/>
</dbReference>
<dbReference type="GO" id="GO:0046872">
    <property type="term" value="F:metal ion binding"/>
    <property type="evidence" value="ECO:0007669"/>
    <property type="project" value="UniProtKB-KW"/>
</dbReference>
<comment type="caution">
    <text evidence="5">The sequence shown here is derived from an EMBL/GenBank/DDBJ whole genome shotgun (WGS) entry which is preliminary data.</text>
</comment>
<organism evidence="5 6">
    <name type="scientific">Acacia crassicarpa</name>
    <name type="common">northern wattle</name>
    <dbReference type="NCBI Taxonomy" id="499986"/>
    <lineage>
        <taxon>Eukaryota</taxon>
        <taxon>Viridiplantae</taxon>
        <taxon>Streptophyta</taxon>
        <taxon>Embryophyta</taxon>
        <taxon>Tracheophyta</taxon>
        <taxon>Spermatophyta</taxon>
        <taxon>Magnoliopsida</taxon>
        <taxon>eudicotyledons</taxon>
        <taxon>Gunneridae</taxon>
        <taxon>Pentapetalae</taxon>
        <taxon>rosids</taxon>
        <taxon>fabids</taxon>
        <taxon>Fabales</taxon>
        <taxon>Fabaceae</taxon>
        <taxon>Caesalpinioideae</taxon>
        <taxon>mimosoid clade</taxon>
        <taxon>Acacieae</taxon>
        <taxon>Acacia</taxon>
    </lineage>
</organism>
<proteinExistence type="inferred from homology"/>
<dbReference type="PRINTS" id="PR00682">
    <property type="entry name" value="IPNSYNTHASE"/>
</dbReference>
<keyword evidence="1 3" id="KW-0479">Metal-binding</keyword>
<dbReference type="Proteomes" id="UP001293593">
    <property type="component" value="Unassembled WGS sequence"/>
</dbReference>
<accession>A0AAE1N8R3</accession>
<evidence type="ECO:0000256" key="1">
    <source>
        <dbReference type="ARBA" id="ARBA00022723"/>
    </source>
</evidence>
<protein>
    <recommendedName>
        <fullName evidence="4">Fe2OG dioxygenase domain-containing protein</fullName>
    </recommendedName>
</protein>
<dbReference type="EMBL" id="JAWXYG010000001">
    <property type="protein sequence ID" value="KAK4284654.1"/>
    <property type="molecule type" value="Genomic_DNA"/>
</dbReference>
<dbReference type="PANTHER" id="PTHR47990">
    <property type="entry name" value="2-OXOGLUTARATE (2OG) AND FE(II)-DEPENDENT OXYGENASE SUPERFAMILY PROTEIN-RELATED"/>
    <property type="match status" value="1"/>
</dbReference>
<dbReference type="InterPro" id="IPR050231">
    <property type="entry name" value="Iron_ascorbate_oxido_reductase"/>
</dbReference>
<dbReference type="SUPFAM" id="SSF51197">
    <property type="entry name" value="Clavaminate synthase-like"/>
    <property type="match status" value="1"/>
</dbReference>
<dbReference type="InterPro" id="IPR027443">
    <property type="entry name" value="IPNS-like_sf"/>
</dbReference>
<dbReference type="InterPro" id="IPR044861">
    <property type="entry name" value="IPNS-like_FE2OG_OXY"/>
</dbReference>